<reference evidence="1" key="1">
    <citation type="submission" date="2019-08" db="EMBL/GenBank/DDBJ databases">
        <authorList>
            <person name="Kucharzyk K."/>
            <person name="Murdoch R.W."/>
            <person name="Higgins S."/>
            <person name="Loffler F."/>
        </authorList>
    </citation>
    <scope>NUCLEOTIDE SEQUENCE</scope>
</reference>
<comment type="caution">
    <text evidence="1">The sequence shown here is derived from an EMBL/GenBank/DDBJ whole genome shotgun (WGS) entry which is preliminary data.</text>
</comment>
<organism evidence="1">
    <name type="scientific">bioreactor metagenome</name>
    <dbReference type="NCBI Taxonomy" id="1076179"/>
    <lineage>
        <taxon>unclassified sequences</taxon>
        <taxon>metagenomes</taxon>
        <taxon>ecological metagenomes</taxon>
    </lineage>
</organism>
<evidence type="ECO:0008006" key="2">
    <source>
        <dbReference type="Google" id="ProtNLM"/>
    </source>
</evidence>
<accession>A0A645HGF7</accession>
<evidence type="ECO:0000313" key="1">
    <source>
        <dbReference type="EMBL" id="MPN35204.1"/>
    </source>
</evidence>
<gene>
    <name evidence="1" type="ORF">SDC9_182701</name>
</gene>
<dbReference type="EMBL" id="VSSQ01088644">
    <property type="protein sequence ID" value="MPN35204.1"/>
    <property type="molecule type" value="Genomic_DNA"/>
</dbReference>
<sequence>MDTAPKSPGILVRKGESGAVFLTLSALEEIVLRNVRINTRVRDCRCELLPGDGSVNVRIIASLTPDAGIPEVTAAVQDAVKTNVEATCGISVPEVQFVVEKAAPAASLTETKSRVL</sequence>
<dbReference type="AlphaFoldDB" id="A0A645HGF7"/>
<protein>
    <recommendedName>
        <fullName evidence="2">Asp23/Gls24 family envelope stress response protein</fullName>
    </recommendedName>
</protein>
<proteinExistence type="predicted"/>
<name>A0A645HGF7_9ZZZZ</name>